<dbReference type="Proteomes" id="UP000499080">
    <property type="component" value="Unassembled WGS sequence"/>
</dbReference>
<name>A0A4Y2E933_ARAVE</name>
<dbReference type="EMBL" id="BGPR01000527">
    <property type="protein sequence ID" value="GBM24809.1"/>
    <property type="molecule type" value="Genomic_DNA"/>
</dbReference>
<dbReference type="Gene3D" id="3.30.420.10">
    <property type="entry name" value="Ribonuclease H-like superfamily/Ribonuclease H"/>
    <property type="match status" value="1"/>
</dbReference>
<dbReference type="InterPro" id="IPR012337">
    <property type="entry name" value="RNaseH-like_sf"/>
</dbReference>
<evidence type="ECO:0000313" key="2">
    <source>
        <dbReference type="Proteomes" id="UP000499080"/>
    </source>
</evidence>
<dbReference type="AlphaFoldDB" id="A0A4Y2E933"/>
<protein>
    <recommendedName>
        <fullName evidence="3">Integrase catalytic domain-containing protein</fullName>
    </recommendedName>
</protein>
<dbReference type="OrthoDB" id="8033604at2759"/>
<dbReference type="InterPro" id="IPR036397">
    <property type="entry name" value="RNaseH_sf"/>
</dbReference>
<accession>A0A4Y2E933</accession>
<organism evidence="1 2">
    <name type="scientific">Araneus ventricosus</name>
    <name type="common">Orbweaver spider</name>
    <name type="synonym">Epeira ventricosa</name>
    <dbReference type="NCBI Taxonomy" id="182803"/>
    <lineage>
        <taxon>Eukaryota</taxon>
        <taxon>Metazoa</taxon>
        <taxon>Ecdysozoa</taxon>
        <taxon>Arthropoda</taxon>
        <taxon>Chelicerata</taxon>
        <taxon>Arachnida</taxon>
        <taxon>Araneae</taxon>
        <taxon>Araneomorphae</taxon>
        <taxon>Entelegynae</taxon>
        <taxon>Araneoidea</taxon>
        <taxon>Araneidae</taxon>
        <taxon>Araneus</taxon>
    </lineage>
</organism>
<dbReference type="SUPFAM" id="SSF53098">
    <property type="entry name" value="Ribonuclease H-like"/>
    <property type="match status" value="1"/>
</dbReference>
<reference evidence="1 2" key="1">
    <citation type="journal article" date="2019" name="Sci. Rep.">
        <title>Orb-weaving spider Araneus ventricosus genome elucidates the spidroin gene catalogue.</title>
        <authorList>
            <person name="Kono N."/>
            <person name="Nakamura H."/>
            <person name="Ohtoshi R."/>
            <person name="Moran D.A.P."/>
            <person name="Shinohara A."/>
            <person name="Yoshida Y."/>
            <person name="Fujiwara M."/>
            <person name="Mori M."/>
            <person name="Tomita M."/>
            <person name="Arakawa K."/>
        </authorList>
    </citation>
    <scope>NUCLEOTIDE SEQUENCE [LARGE SCALE GENOMIC DNA]</scope>
</reference>
<comment type="caution">
    <text evidence="1">The sequence shown here is derived from an EMBL/GenBank/DDBJ whole genome shotgun (WGS) entry which is preliminary data.</text>
</comment>
<evidence type="ECO:0000313" key="1">
    <source>
        <dbReference type="EMBL" id="GBM24809.1"/>
    </source>
</evidence>
<gene>
    <name evidence="1" type="ORF">AVEN_245055_1</name>
</gene>
<proteinExistence type="predicted"/>
<sequence length="108" mass="12134">MCTKVVHLEVVSDTSSQALLTALRRFISRSDCPSYSDNGKNFTCLANQLKALFEILNSTLVQEYAASQFIRWHVIPPYSPLLGEIRESAAKQSKNKLVRACRAAVRNF</sequence>
<keyword evidence="2" id="KW-1185">Reference proteome</keyword>
<dbReference type="GO" id="GO:0003676">
    <property type="term" value="F:nucleic acid binding"/>
    <property type="evidence" value="ECO:0007669"/>
    <property type="project" value="InterPro"/>
</dbReference>
<evidence type="ECO:0008006" key="3">
    <source>
        <dbReference type="Google" id="ProtNLM"/>
    </source>
</evidence>